<evidence type="ECO:0000313" key="11">
    <source>
        <dbReference type="EMBL" id="RAW00283.1"/>
    </source>
</evidence>
<dbReference type="CDD" id="cd16434">
    <property type="entry name" value="CheB-CheR_fusion"/>
    <property type="match status" value="1"/>
</dbReference>
<accession>A0A364Y1Y4</accession>
<dbReference type="Pfam" id="PF03705">
    <property type="entry name" value="CheR_N"/>
    <property type="match status" value="1"/>
</dbReference>
<dbReference type="GO" id="GO:0006935">
    <property type="term" value="P:chemotaxis"/>
    <property type="evidence" value="ECO:0007669"/>
    <property type="project" value="UniProtKB-UniRule"/>
</dbReference>
<dbReference type="Pfam" id="PF02518">
    <property type="entry name" value="HATPase_c"/>
    <property type="match status" value="1"/>
</dbReference>
<evidence type="ECO:0000259" key="8">
    <source>
        <dbReference type="PROSITE" id="PS50109"/>
    </source>
</evidence>
<dbReference type="SMART" id="SM00138">
    <property type="entry name" value="MeTrc"/>
    <property type="match status" value="1"/>
</dbReference>
<comment type="catalytic activity">
    <reaction evidence="1">
        <text>ATP + protein L-histidine = ADP + protein N-phospho-L-histidine.</text>
        <dbReference type="EC" id="2.7.13.3"/>
    </reaction>
</comment>
<feature type="active site" evidence="6">
    <location>
        <position position="22"/>
    </location>
</feature>
<dbReference type="Proteomes" id="UP000251889">
    <property type="component" value="Unassembled WGS sequence"/>
</dbReference>
<gene>
    <name evidence="11" type="ORF">DQQ10_14595</name>
</gene>
<feature type="active site" evidence="6">
    <location>
        <position position="49"/>
    </location>
</feature>
<evidence type="ECO:0000256" key="1">
    <source>
        <dbReference type="ARBA" id="ARBA00000085"/>
    </source>
</evidence>
<feature type="domain" description="Histidine kinase" evidence="8">
    <location>
        <begin position="988"/>
        <end position="1213"/>
    </location>
</feature>
<feature type="coiled-coil region" evidence="7">
    <location>
        <begin position="638"/>
        <end position="714"/>
    </location>
</feature>
<protein>
    <submittedName>
        <fullName evidence="11">Chemotaxis protein</fullName>
    </submittedName>
</protein>
<dbReference type="Pfam" id="PF00512">
    <property type="entry name" value="HisKA"/>
    <property type="match status" value="1"/>
</dbReference>
<dbReference type="InterPro" id="IPR029063">
    <property type="entry name" value="SAM-dependent_MTases_sf"/>
</dbReference>
<dbReference type="CDD" id="cd00082">
    <property type="entry name" value="HisKA"/>
    <property type="match status" value="1"/>
</dbReference>
<evidence type="ECO:0000256" key="7">
    <source>
        <dbReference type="SAM" id="Coils"/>
    </source>
</evidence>
<comment type="catalytic activity">
    <reaction evidence="2">
        <text>L-glutamyl-[protein] + S-adenosyl-L-methionine = [protein]-L-glutamate 5-O-methyl ester + S-adenosyl-L-homocysteine</text>
        <dbReference type="Rhea" id="RHEA:24452"/>
        <dbReference type="Rhea" id="RHEA-COMP:10208"/>
        <dbReference type="Rhea" id="RHEA-COMP:10311"/>
        <dbReference type="ChEBI" id="CHEBI:29973"/>
        <dbReference type="ChEBI" id="CHEBI:57856"/>
        <dbReference type="ChEBI" id="CHEBI:59789"/>
        <dbReference type="ChEBI" id="CHEBI:82795"/>
        <dbReference type="EC" id="2.1.1.80"/>
    </reaction>
</comment>
<dbReference type="CDD" id="cd00130">
    <property type="entry name" value="PAS"/>
    <property type="match status" value="1"/>
</dbReference>
<dbReference type="Gene3D" id="3.40.50.180">
    <property type="entry name" value="Methylesterase CheB, C-terminal domain"/>
    <property type="match status" value="1"/>
</dbReference>
<dbReference type="InterPro" id="IPR036804">
    <property type="entry name" value="CheR_N_sf"/>
</dbReference>
<feature type="domain" description="CheB-type methylesterase" evidence="9">
    <location>
        <begin position="10"/>
        <end position="199"/>
    </location>
</feature>
<dbReference type="InterPro" id="IPR000673">
    <property type="entry name" value="Sig_transdc_resp-reg_Me-estase"/>
</dbReference>
<dbReference type="Pfam" id="PF01739">
    <property type="entry name" value="CheR"/>
    <property type="match status" value="1"/>
</dbReference>
<dbReference type="Gene3D" id="3.40.50.150">
    <property type="entry name" value="Vaccinia Virus protein VP39"/>
    <property type="match status" value="1"/>
</dbReference>
<dbReference type="SUPFAM" id="SSF55874">
    <property type="entry name" value="ATPase domain of HSP90 chaperone/DNA topoisomerase II/histidine kinase"/>
    <property type="match status" value="1"/>
</dbReference>
<dbReference type="Gene3D" id="3.30.565.10">
    <property type="entry name" value="Histidine kinase-like ATPase, C-terminal domain"/>
    <property type="match status" value="1"/>
</dbReference>
<dbReference type="GO" id="GO:0008984">
    <property type="term" value="F:protein-glutamate methylesterase activity"/>
    <property type="evidence" value="ECO:0007669"/>
    <property type="project" value="InterPro"/>
</dbReference>
<evidence type="ECO:0000256" key="3">
    <source>
        <dbReference type="ARBA" id="ARBA00022603"/>
    </source>
</evidence>
<name>A0A364Y1Y4_9BACT</name>
<dbReference type="InterPro" id="IPR022641">
    <property type="entry name" value="CheR_N"/>
</dbReference>
<dbReference type="Pfam" id="PF08448">
    <property type="entry name" value="PAS_4"/>
    <property type="match status" value="1"/>
</dbReference>
<dbReference type="InterPro" id="IPR000014">
    <property type="entry name" value="PAS"/>
</dbReference>
<dbReference type="PROSITE" id="PS50122">
    <property type="entry name" value="CHEB"/>
    <property type="match status" value="1"/>
</dbReference>
<dbReference type="GO" id="GO:0005737">
    <property type="term" value="C:cytoplasm"/>
    <property type="evidence" value="ECO:0007669"/>
    <property type="project" value="InterPro"/>
</dbReference>
<dbReference type="InterPro" id="IPR050903">
    <property type="entry name" value="Bact_Chemotaxis_MeTrfase"/>
</dbReference>
<sequence length="1229" mass="139417">MSRKSNFQKNSSAQYVVGIGASAGGMEAIHDLFDYMPTNTGFAFVVIQHLSPDHKSMMGELLAKHTDMKVLEAVDGTALEANCIYVIPSKKLITIRDGKLVVDEKLKTKIPNNAIDVFFESLAEDCESKAVGIVLSGTGSDGTRGLQAIKEKKGVVVIQDPLTAAFDGMPNSAVNGVTCDLILPPEIIGEELVEYLQETPLVRSLNEQNQLNEGILKGILAEIQRKTRHDFNHYKRPTLFRRLAKRMSELGINDASDYQNYLQQNEEEVTRLSKEFLINVTKYFRDPEAFRLLKSTVIPEIVDKKGKEDVIKVWIVACSSGEEAYSIVIQFLEYFAAKQRSTQYLKVFATDIDTDALEIASRGVYSKTIEKDIPADLLKKYFTSDGTYYRVTADLRKYVVFANHNVLKDPPFNHLDLVSCRNMFIYLNATLQRNILKKFHFALDLEGFLMLGPSESIGPLQPAMHEVSRKWKIYRCTSKSGVIDHEMIMGTPDFKQLQLKPQLKTISSNLSDIFRDTLLEERKLAGIFIDKEFNVKQAIGSYKAFLTFPEDNFNFNILKLVPPDLAVALGVGVRKVIATNERFVMRRVIVHEYNQVRLVNIIIKPYLTQNEFRQPFISIILEEEHTEPRSVRPSTDHIEANAEQFEQLERELIDTRENLQAVIEELETANEELQSSNEEMISTNEELQSTNEELQSLNEELHTVSAEHQAKIKELHSLNDDLNNYFKNSDIGQILIDGNFCIRRFTPSATAMVNLIESDIGRSILDITNNIPKLNLSEDIKQVMATQSSIDREVQVRNEKFYLMRISPFIRKENKSDGVVITFVDATESKRLSSIIEGVFQSSISGITAKRAIRNSDQEIVDFEYLAVNHAAEKFFNVRQGSLTGKTMMEAFPAFPLQYFQQYIEVVERGTTKTFEFYHEGQDRWYEVTLIKMLDGLISTHTDITDRKKDATLIAKNYEDLQHTSRRLIESNTQLERSNFDLLQFASVASHDLKEPLRKIQAFGNILHSKVEDKLTGGEIAYLQKMISASNRMQTLIEDVLTLSRLSNNGVPKEHVDLAKVIRRISEDLEITIKEKNAVIKIDHLPVIEGVPGQMRQLFQNLISNSLKFSGDRTPEITIRQKPVSSYELDGQLTLPHEDYACIEFADNGIGFENQYRDKIFGVFQRLHGRNFEGTGIGLAIVKKIVENHGGLISAHGQLENGATFKIFLPLAKQSVRSKVNHTSAVSKE</sequence>
<comment type="caution">
    <text evidence="11">The sequence shown here is derived from an EMBL/GenBank/DDBJ whole genome shotgun (WGS) entry which is preliminary data.</text>
</comment>
<dbReference type="InterPro" id="IPR013656">
    <property type="entry name" value="PAS_4"/>
</dbReference>
<dbReference type="InterPro" id="IPR000780">
    <property type="entry name" value="CheR_MeTrfase"/>
</dbReference>
<keyword evidence="12" id="KW-1185">Reference proteome</keyword>
<dbReference type="SUPFAM" id="SSF53335">
    <property type="entry name" value="S-adenosyl-L-methionine-dependent methyltransferases"/>
    <property type="match status" value="1"/>
</dbReference>
<dbReference type="PROSITE" id="PS50109">
    <property type="entry name" value="HIS_KIN"/>
    <property type="match status" value="1"/>
</dbReference>
<dbReference type="EMBL" id="QMFY01000007">
    <property type="protein sequence ID" value="RAW00283.1"/>
    <property type="molecule type" value="Genomic_DNA"/>
</dbReference>
<dbReference type="Pfam" id="PF01339">
    <property type="entry name" value="CheB_methylest"/>
    <property type="match status" value="1"/>
</dbReference>
<dbReference type="SUPFAM" id="SSF52738">
    <property type="entry name" value="Methylesterase CheB, C-terminal domain"/>
    <property type="match status" value="1"/>
</dbReference>
<evidence type="ECO:0000256" key="4">
    <source>
        <dbReference type="ARBA" id="ARBA00022679"/>
    </source>
</evidence>
<keyword evidence="6" id="KW-0145">Chemotaxis</keyword>
<dbReference type="Gene3D" id="1.10.155.10">
    <property type="entry name" value="Chemotaxis receptor methyltransferase CheR, N-terminal domain"/>
    <property type="match status" value="1"/>
</dbReference>
<dbReference type="GO" id="GO:0000155">
    <property type="term" value="F:phosphorelay sensor kinase activity"/>
    <property type="evidence" value="ECO:0007669"/>
    <property type="project" value="InterPro"/>
</dbReference>
<dbReference type="Pfam" id="PF13596">
    <property type="entry name" value="PAS_10"/>
    <property type="match status" value="1"/>
</dbReference>
<dbReference type="InterPro" id="IPR003661">
    <property type="entry name" value="HisK_dim/P_dom"/>
</dbReference>
<dbReference type="RefSeq" id="WP_112747625.1">
    <property type="nucleotide sequence ID" value="NZ_QMFY01000007.1"/>
</dbReference>
<dbReference type="Gene3D" id="1.10.287.130">
    <property type="match status" value="1"/>
</dbReference>
<dbReference type="InterPro" id="IPR003594">
    <property type="entry name" value="HATPase_dom"/>
</dbReference>
<dbReference type="InterPro" id="IPR022642">
    <property type="entry name" value="CheR_C"/>
</dbReference>
<dbReference type="SUPFAM" id="SSF47384">
    <property type="entry name" value="Homodimeric domain of signal transducing histidine kinase"/>
    <property type="match status" value="1"/>
</dbReference>
<dbReference type="PANTHER" id="PTHR24422:SF10">
    <property type="entry name" value="CHEMOTAXIS PROTEIN METHYLTRANSFERASE 2"/>
    <property type="match status" value="1"/>
</dbReference>
<dbReference type="SUPFAM" id="SSF55785">
    <property type="entry name" value="PYP-like sensor domain (PAS domain)"/>
    <property type="match status" value="2"/>
</dbReference>
<evidence type="ECO:0000256" key="2">
    <source>
        <dbReference type="ARBA" id="ARBA00001541"/>
    </source>
</evidence>
<dbReference type="GO" id="GO:0032259">
    <property type="term" value="P:methylation"/>
    <property type="evidence" value="ECO:0007669"/>
    <property type="project" value="UniProtKB-KW"/>
</dbReference>
<dbReference type="Gene3D" id="3.30.450.20">
    <property type="entry name" value="PAS domain"/>
    <property type="match status" value="2"/>
</dbReference>
<evidence type="ECO:0000259" key="9">
    <source>
        <dbReference type="PROSITE" id="PS50122"/>
    </source>
</evidence>
<keyword evidence="6" id="KW-0378">Hydrolase</keyword>
<feature type="domain" description="CheR-type methyltransferase" evidence="10">
    <location>
        <begin position="204"/>
        <end position="457"/>
    </location>
</feature>
<evidence type="ECO:0000313" key="12">
    <source>
        <dbReference type="Proteomes" id="UP000251889"/>
    </source>
</evidence>
<dbReference type="PRINTS" id="PR00996">
    <property type="entry name" value="CHERMTFRASE"/>
</dbReference>
<organism evidence="11 12">
    <name type="scientific">Pseudochryseolinea flava</name>
    <dbReference type="NCBI Taxonomy" id="2059302"/>
    <lineage>
        <taxon>Bacteria</taxon>
        <taxon>Pseudomonadati</taxon>
        <taxon>Bacteroidota</taxon>
        <taxon>Cytophagia</taxon>
        <taxon>Cytophagales</taxon>
        <taxon>Fulvivirgaceae</taxon>
        <taxon>Pseudochryseolinea</taxon>
    </lineage>
</organism>
<dbReference type="GO" id="GO:0000156">
    <property type="term" value="F:phosphorelay response regulator activity"/>
    <property type="evidence" value="ECO:0007669"/>
    <property type="project" value="InterPro"/>
</dbReference>
<dbReference type="SMART" id="SM00387">
    <property type="entry name" value="HATPase_c"/>
    <property type="match status" value="1"/>
</dbReference>
<keyword evidence="4" id="KW-0808">Transferase</keyword>
<keyword evidence="7" id="KW-0175">Coiled coil</keyword>
<dbReference type="SMART" id="SM00388">
    <property type="entry name" value="HisKA"/>
    <property type="match status" value="1"/>
</dbReference>
<reference evidence="11 12" key="1">
    <citation type="submission" date="2018-06" db="EMBL/GenBank/DDBJ databases">
        <title>Chryseolinea flavus sp. nov., a member of the phylum Bacteroidetes isolated from soil.</title>
        <authorList>
            <person name="Li Y."/>
            <person name="Wang J."/>
        </authorList>
    </citation>
    <scope>NUCLEOTIDE SEQUENCE [LARGE SCALE GENOMIC DNA]</scope>
    <source>
        <strain evidence="11 12">SDU1-6</strain>
    </source>
</reference>
<dbReference type="InterPro" id="IPR005467">
    <property type="entry name" value="His_kinase_dom"/>
</dbReference>
<keyword evidence="5" id="KW-0949">S-adenosyl-L-methionine</keyword>
<dbReference type="PROSITE" id="PS50123">
    <property type="entry name" value="CHER"/>
    <property type="match status" value="1"/>
</dbReference>
<keyword evidence="3" id="KW-0489">Methyltransferase</keyword>
<dbReference type="GO" id="GO:0008983">
    <property type="term" value="F:protein-glutamate O-methyltransferase activity"/>
    <property type="evidence" value="ECO:0007669"/>
    <property type="project" value="UniProtKB-EC"/>
</dbReference>
<dbReference type="InterPro" id="IPR036097">
    <property type="entry name" value="HisK_dim/P_sf"/>
</dbReference>
<dbReference type="InterPro" id="IPR035965">
    <property type="entry name" value="PAS-like_dom_sf"/>
</dbReference>
<dbReference type="PANTHER" id="PTHR24422">
    <property type="entry name" value="CHEMOTAXIS PROTEIN METHYLTRANSFERASE"/>
    <property type="match status" value="1"/>
</dbReference>
<dbReference type="OrthoDB" id="9816309at2"/>
<evidence type="ECO:0000256" key="6">
    <source>
        <dbReference type="PROSITE-ProRule" id="PRU00050"/>
    </source>
</evidence>
<evidence type="ECO:0000259" key="10">
    <source>
        <dbReference type="PROSITE" id="PS50123"/>
    </source>
</evidence>
<feature type="active site" evidence="6">
    <location>
        <position position="141"/>
    </location>
</feature>
<evidence type="ECO:0000256" key="5">
    <source>
        <dbReference type="ARBA" id="ARBA00022691"/>
    </source>
</evidence>
<dbReference type="AlphaFoldDB" id="A0A364Y1Y4"/>
<dbReference type="SUPFAM" id="SSF47757">
    <property type="entry name" value="Chemotaxis receptor methyltransferase CheR, N-terminal domain"/>
    <property type="match status" value="1"/>
</dbReference>
<dbReference type="InterPro" id="IPR036890">
    <property type="entry name" value="HATPase_C_sf"/>
</dbReference>
<proteinExistence type="predicted"/>
<dbReference type="InterPro" id="IPR035909">
    <property type="entry name" value="CheB_C"/>
</dbReference>